<protein>
    <submittedName>
        <fullName evidence="2">Uncharacterized protein</fullName>
    </submittedName>
</protein>
<sequence>MTQLTTKKDTSPFAMDGDNLQNNVESVFFENLTDDLSQDNQDMANLASLYASDSPLTPIDSITDEQLILEAANVFDTLDLSDNQETPDFSPSFKASRFAKPVPEKDINHKTPASTSVEESTKTDTDDDVSVTEAAEIAIRTISLPIDSSEENSNTETINSDLSATADSATDTVQIDSGIIIEEASIASDITLDSFLNDMPTMWICYLPALETISMPAIDALVYSDGTPVSFEPVQLIAQSSDSTQI</sequence>
<name>A0A1R4H958_9GAMM</name>
<dbReference type="RefSeq" id="WP_087147101.1">
    <property type="nucleotide sequence ID" value="NZ_FUKJ01000213.1"/>
</dbReference>
<dbReference type="Proteomes" id="UP000195442">
    <property type="component" value="Unassembled WGS sequence"/>
</dbReference>
<evidence type="ECO:0000313" key="3">
    <source>
        <dbReference type="Proteomes" id="UP000195442"/>
    </source>
</evidence>
<proteinExistence type="predicted"/>
<reference evidence="3" key="1">
    <citation type="submission" date="2017-02" db="EMBL/GenBank/DDBJ databases">
        <authorList>
            <person name="Daims H."/>
        </authorList>
    </citation>
    <scope>NUCLEOTIDE SEQUENCE [LARGE SCALE GENOMIC DNA]</scope>
</reference>
<evidence type="ECO:0000256" key="1">
    <source>
        <dbReference type="SAM" id="MobiDB-lite"/>
    </source>
</evidence>
<feature type="region of interest" description="Disordered" evidence="1">
    <location>
        <begin position="100"/>
        <end position="128"/>
    </location>
</feature>
<dbReference type="AlphaFoldDB" id="A0A1R4H958"/>
<accession>A0A1R4H958</accession>
<keyword evidence="3" id="KW-1185">Reference proteome</keyword>
<dbReference type="EMBL" id="FUKJ01000213">
    <property type="protein sequence ID" value="SJM92753.1"/>
    <property type="molecule type" value="Genomic_DNA"/>
</dbReference>
<evidence type="ECO:0000313" key="2">
    <source>
        <dbReference type="EMBL" id="SJM92753.1"/>
    </source>
</evidence>
<gene>
    <name evidence="2" type="ORF">CRENPOLYSF2_2900003</name>
</gene>
<organism evidence="2 3">
    <name type="scientific">Crenothrix polyspora</name>
    <dbReference type="NCBI Taxonomy" id="360316"/>
    <lineage>
        <taxon>Bacteria</taxon>
        <taxon>Pseudomonadati</taxon>
        <taxon>Pseudomonadota</taxon>
        <taxon>Gammaproteobacteria</taxon>
        <taxon>Methylococcales</taxon>
        <taxon>Crenotrichaceae</taxon>
        <taxon>Crenothrix</taxon>
    </lineage>
</organism>